<dbReference type="KEGG" id="bsol:FSW04_12290"/>
<organism evidence="2 3">
    <name type="scientific">Baekduia soli</name>
    <dbReference type="NCBI Taxonomy" id="496014"/>
    <lineage>
        <taxon>Bacteria</taxon>
        <taxon>Bacillati</taxon>
        <taxon>Actinomycetota</taxon>
        <taxon>Thermoleophilia</taxon>
        <taxon>Solirubrobacterales</taxon>
        <taxon>Baekduiaceae</taxon>
        <taxon>Baekduia</taxon>
    </lineage>
</organism>
<feature type="transmembrane region" description="Helical" evidence="1">
    <location>
        <begin position="21"/>
        <end position="39"/>
    </location>
</feature>
<keyword evidence="1" id="KW-0812">Transmembrane</keyword>
<evidence type="ECO:0000256" key="1">
    <source>
        <dbReference type="SAM" id="Phobius"/>
    </source>
</evidence>
<evidence type="ECO:0000313" key="3">
    <source>
        <dbReference type="Proteomes" id="UP000321805"/>
    </source>
</evidence>
<keyword evidence="1" id="KW-0472">Membrane</keyword>
<keyword evidence="3" id="KW-1185">Reference proteome</keyword>
<feature type="transmembrane region" description="Helical" evidence="1">
    <location>
        <begin position="45"/>
        <end position="64"/>
    </location>
</feature>
<dbReference type="AlphaFoldDB" id="A0A5B8U607"/>
<reference evidence="2 3" key="1">
    <citation type="journal article" date="2018" name="J. Microbiol.">
        <title>Baekduia soli gen. nov., sp. nov., a novel bacterium isolated from the soil of Baekdu Mountain and proposal of a novel family name, Baekduiaceae fam. nov.</title>
        <authorList>
            <person name="An D.S."/>
            <person name="Siddiqi M.Z."/>
            <person name="Kim K.H."/>
            <person name="Yu H.S."/>
            <person name="Im W.T."/>
        </authorList>
    </citation>
    <scope>NUCLEOTIDE SEQUENCE [LARGE SCALE GENOMIC DNA]</scope>
    <source>
        <strain evidence="2 3">BR7-21</strain>
    </source>
</reference>
<keyword evidence="1" id="KW-1133">Transmembrane helix</keyword>
<protein>
    <submittedName>
        <fullName evidence="2">Uncharacterized protein</fullName>
    </submittedName>
</protein>
<gene>
    <name evidence="2" type="ORF">FSW04_12290</name>
</gene>
<dbReference type="EMBL" id="CP042430">
    <property type="protein sequence ID" value="QEC48268.1"/>
    <property type="molecule type" value="Genomic_DNA"/>
</dbReference>
<name>A0A5B8U607_9ACTN</name>
<evidence type="ECO:0000313" key="2">
    <source>
        <dbReference type="EMBL" id="QEC48268.1"/>
    </source>
</evidence>
<dbReference type="Proteomes" id="UP000321805">
    <property type="component" value="Chromosome"/>
</dbReference>
<accession>A0A5B8U607</accession>
<proteinExistence type="predicted"/>
<dbReference type="RefSeq" id="WP_146919617.1">
    <property type="nucleotide sequence ID" value="NZ_CP042430.1"/>
</dbReference>
<sequence length="91" mass="9654">MTDHVPSATLRVARPSRSAHLAVANIVAGLWLLSSAWWLDPGATASWNVGVAGAVVSMLAARGLSASREAATAEQETARWQRGTWSRSEVL</sequence>